<dbReference type="Gene3D" id="3.10.520.10">
    <property type="entry name" value="ApbE-like domains"/>
    <property type="match status" value="2"/>
</dbReference>
<dbReference type="Proteomes" id="UP001501285">
    <property type="component" value="Unassembled WGS sequence"/>
</dbReference>
<keyword evidence="13" id="KW-1185">Reference proteome</keyword>
<accession>A0ABN2UG63</accession>
<name>A0ABN2UG63_9MICO</name>
<evidence type="ECO:0000256" key="6">
    <source>
        <dbReference type="ARBA" id="ARBA00022723"/>
    </source>
</evidence>
<evidence type="ECO:0000256" key="7">
    <source>
        <dbReference type="ARBA" id="ARBA00022827"/>
    </source>
</evidence>
<dbReference type="SUPFAM" id="SSF143631">
    <property type="entry name" value="ApbE-like"/>
    <property type="match status" value="1"/>
</dbReference>
<dbReference type="EMBL" id="BAAANB010000021">
    <property type="protein sequence ID" value="GAA2036400.1"/>
    <property type="molecule type" value="Genomic_DNA"/>
</dbReference>
<dbReference type="PANTHER" id="PTHR30040:SF2">
    <property type="entry name" value="FAD:PROTEIN FMN TRANSFERASE"/>
    <property type="match status" value="1"/>
</dbReference>
<sequence>MSGPARQPVNPPPLLEGARPTPAPAAERKGWVEQIMGMPVSIHLRGAGVDRPATHQAVAAAFAVLREMDSIFSTYREDSDLMRLRREEVPMSACSPLLEEALHIGQEAEAATRGAFTTLLPTGEGDLAFDPTGLVKGWAVDRASAPLLELERISFCINAGGDVLVGAHRDLPATGPEAIVWRVGVEDPLDRQRIAHTVTLVRGAVATSGTAARGAHLYDPTAGEMVRRTGSVTVSGPTLLWADIWATALFVGTADTRDAFTHNAAGYSSTVL</sequence>
<evidence type="ECO:0000256" key="11">
    <source>
        <dbReference type="SAM" id="MobiDB-lite"/>
    </source>
</evidence>
<evidence type="ECO:0000256" key="2">
    <source>
        <dbReference type="ARBA" id="ARBA00011955"/>
    </source>
</evidence>
<dbReference type="InterPro" id="IPR003374">
    <property type="entry name" value="ApbE-like_sf"/>
</dbReference>
<evidence type="ECO:0000313" key="13">
    <source>
        <dbReference type="Proteomes" id="UP001501285"/>
    </source>
</evidence>
<evidence type="ECO:0000256" key="8">
    <source>
        <dbReference type="ARBA" id="ARBA00022842"/>
    </source>
</evidence>
<evidence type="ECO:0000256" key="4">
    <source>
        <dbReference type="ARBA" id="ARBA00022630"/>
    </source>
</evidence>
<dbReference type="InterPro" id="IPR024932">
    <property type="entry name" value="ApbE"/>
</dbReference>
<organism evidence="12 13">
    <name type="scientific">Terrabacter terrae</name>
    <dbReference type="NCBI Taxonomy" id="318434"/>
    <lineage>
        <taxon>Bacteria</taxon>
        <taxon>Bacillati</taxon>
        <taxon>Actinomycetota</taxon>
        <taxon>Actinomycetes</taxon>
        <taxon>Micrococcales</taxon>
        <taxon>Intrasporangiaceae</taxon>
        <taxon>Terrabacter</taxon>
    </lineage>
</organism>
<comment type="caution">
    <text evidence="12">The sequence shown here is derived from an EMBL/GenBank/DDBJ whole genome shotgun (WGS) entry which is preliminary data.</text>
</comment>
<feature type="region of interest" description="Disordered" evidence="11">
    <location>
        <begin position="1"/>
        <end position="26"/>
    </location>
</feature>
<dbReference type="Pfam" id="PF02424">
    <property type="entry name" value="ApbE"/>
    <property type="match status" value="2"/>
</dbReference>
<gene>
    <name evidence="12" type="ORF">GCM10009740_29560</name>
</gene>
<keyword evidence="4" id="KW-0285">Flavoprotein</keyword>
<keyword evidence="6" id="KW-0479">Metal-binding</keyword>
<dbReference type="EC" id="2.7.1.180" evidence="2"/>
<reference evidence="12 13" key="1">
    <citation type="journal article" date="2019" name="Int. J. Syst. Evol. Microbiol.">
        <title>The Global Catalogue of Microorganisms (GCM) 10K type strain sequencing project: providing services to taxonomists for standard genome sequencing and annotation.</title>
        <authorList>
            <consortium name="The Broad Institute Genomics Platform"/>
            <consortium name="The Broad Institute Genome Sequencing Center for Infectious Disease"/>
            <person name="Wu L."/>
            <person name="Ma J."/>
        </authorList>
    </citation>
    <scope>NUCLEOTIDE SEQUENCE [LARGE SCALE GENOMIC DNA]</scope>
    <source>
        <strain evidence="12 13">JCM 14283</strain>
    </source>
</reference>
<evidence type="ECO:0000313" key="12">
    <source>
        <dbReference type="EMBL" id="GAA2036400.1"/>
    </source>
</evidence>
<proteinExistence type="predicted"/>
<evidence type="ECO:0000256" key="10">
    <source>
        <dbReference type="ARBA" id="ARBA00048540"/>
    </source>
</evidence>
<evidence type="ECO:0000256" key="5">
    <source>
        <dbReference type="ARBA" id="ARBA00022679"/>
    </source>
</evidence>
<dbReference type="PANTHER" id="PTHR30040">
    <property type="entry name" value="THIAMINE BIOSYNTHESIS LIPOPROTEIN APBE"/>
    <property type="match status" value="1"/>
</dbReference>
<protein>
    <recommendedName>
        <fullName evidence="3">FAD:protein FMN transferase</fullName>
        <ecNumber evidence="2">2.7.1.180</ecNumber>
    </recommendedName>
    <alternativeName>
        <fullName evidence="9">Flavin transferase</fullName>
    </alternativeName>
</protein>
<comment type="cofactor">
    <cofactor evidence="1">
        <name>Mg(2+)</name>
        <dbReference type="ChEBI" id="CHEBI:18420"/>
    </cofactor>
</comment>
<evidence type="ECO:0000256" key="1">
    <source>
        <dbReference type="ARBA" id="ARBA00001946"/>
    </source>
</evidence>
<keyword evidence="8" id="KW-0460">Magnesium</keyword>
<keyword evidence="7" id="KW-0274">FAD</keyword>
<keyword evidence="5 12" id="KW-0808">Transferase</keyword>
<evidence type="ECO:0000256" key="9">
    <source>
        <dbReference type="ARBA" id="ARBA00031306"/>
    </source>
</evidence>
<evidence type="ECO:0000256" key="3">
    <source>
        <dbReference type="ARBA" id="ARBA00016337"/>
    </source>
</evidence>
<dbReference type="GO" id="GO:0016740">
    <property type="term" value="F:transferase activity"/>
    <property type="evidence" value="ECO:0007669"/>
    <property type="project" value="UniProtKB-KW"/>
</dbReference>
<dbReference type="RefSeq" id="WP_343992663.1">
    <property type="nucleotide sequence ID" value="NZ_BAAANB010000021.1"/>
</dbReference>
<comment type="catalytic activity">
    <reaction evidence="10">
        <text>L-threonyl-[protein] + FAD = FMN-L-threonyl-[protein] + AMP + H(+)</text>
        <dbReference type="Rhea" id="RHEA:36847"/>
        <dbReference type="Rhea" id="RHEA-COMP:11060"/>
        <dbReference type="Rhea" id="RHEA-COMP:11061"/>
        <dbReference type="ChEBI" id="CHEBI:15378"/>
        <dbReference type="ChEBI" id="CHEBI:30013"/>
        <dbReference type="ChEBI" id="CHEBI:57692"/>
        <dbReference type="ChEBI" id="CHEBI:74257"/>
        <dbReference type="ChEBI" id="CHEBI:456215"/>
        <dbReference type="EC" id="2.7.1.180"/>
    </reaction>
</comment>